<dbReference type="SMART" id="SM00421">
    <property type="entry name" value="HTH_LUXR"/>
    <property type="match status" value="1"/>
</dbReference>
<name>A0AAC9FUB9_9RALS</name>
<dbReference type="InterPro" id="IPR036388">
    <property type="entry name" value="WH-like_DNA-bd_sf"/>
</dbReference>
<dbReference type="InterPro" id="IPR016032">
    <property type="entry name" value="Sig_transdc_resp-reg_C-effctor"/>
</dbReference>
<feature type="domain" description="HTH luxR-type" evidence="1">
    <location>
        <begin position="172"/>
        <end position="229"/>
    </location>
</feature>
<dbReference type="KEGG" id="rin:ACS15_5589"/>
<accession>A0AAC9FUB9</accession>
<dbReference type="Proteomes" id="UP000077927">
    <property type="component" value="Chromosome 2"/>
</dbReference>
<organism evidence="2 3">
    <name type="scientific">Ralstonia insidiosa</name>
    <dbReference type="NCBI Taxonomy" id="190721"/>
    <lineage>
        <taxon>Bacteria</taxon>
        <taxon>Pseudomonadati</taxon>
        <taxon>Pseudomonadota</taxon>
        <taxon>Betaproteobacteria</taxon>
        <taxon>Burkholderiales</taxon>
        <taxon>Burkholderiaceae</taxon>
        <taxon>Ralstonia</taxon>
    </lineage>
</organism>
<dbReference type="SUPFAM" id="SSF46894">
    <property type="entry name" value="C-terminal effector domain of the bipartite response regulators"/>
    <property type="match status" value="1"/>
</dbReference>
<reference evidence="2 3" key="1">
    <citation type="submission" date="2015-09" db="EMBL/GenBank/DDBJ databases">
        <authorList>
            <person name="Xu Y."/>
            <person name="Nagy A."/>
            <person name="Liu N.T."/>
            <person name="Nou X."/>
        </authorList>
    </citation>
    <scope>NUCLEOTIDE SEQUENCE [LARGE SCALE GENOMIC DNA]</scope>
    <source>
        <strain evidence="2 3">FC1138</strain>
    </source>
</reference>
<dbReference type="GO" id="GO:0003677">
    <property type="term" value="F:DNA binding"/>
    <property type="evidence" value="ECO:0007669"/>
    <property type="project" value="InterPro"/>
</dbReference>
<evidence type="ECO:0000313" key="3">
    <source>
        <dbReference type="Proteomes" id="UP000077927"/>
    </source>
</evidence>
<dbReference type="PRINTS" id="PR00038">
    <property type="entry name" value="HTHLUXR"/>
</dbReference>
<dbReference type="Gene3D" id="1.10.10.10">
    <property type="entry name" value="Winged helix-like DNA-binding domain superfamily/Winged helix DNA-binding domain"/>
    <property type="match status" value="1"/>
</dbReference>
<evidence type="ECO:0000313" key="2">
    <source>
        <dbReference type="EMBL" id="ANH76794.1"/>
    </source>
</evidence>
<proteinExistence type="predicted"/>
<protein>
    <submittedName>
        <fullName evidence="2">Bacterial regulatory, luxR family protein</fullName>
    </submittedName>
</protein>
<dbReference type="Pfam" id="PF00196">
    <property type="entry name" value="GerE"/>
    <property type="match status" value="1"/>
</dbReference>
<sequence length="232" mass="24979">MHNGMHDRVWGGHMTNLLVGGATPSTQAPQRGGWPMPAWADSPATQMLRLLEDAFSAMDEAVLLLSEGGAVVHASALARSLLDNRCGLRVRHDRLWHPSPSVLDHLAKVMATTLHTGCRAKMTVSLAWGETLSLDMAPANPQLFPSDAPLVFVRMRRNSALKQADADNLITAFEITKTEAKVLAGLVAGLAPSELAAQNGVSEHTVRSHITSMKGKMQCNRIVDLVKLAVLV</sequence>
<dbReference type="InterPro" id="IPR000792">
    <property type="entry name" value="Tscrpt_reg_LuxR_C"/>
</dbReference>
<dbReference type="AlphaFoldDB" id="A0AAC9FUB9"/>
<evidence type="ECO:0000259" key="1">
    <source>
        <dbReference type="SMART" id="SM00421"/>
    </source>
</evidence>
<dbReference type="EMBL" id="CP012606">
    <property type="protein sequence ID" value="ANH76794.1"/>
    <property type="molecule type" value="Genomic_DNA"/>
</dbReference>
<gene>
    <name evidence="2" type="ORF">ACS15_5589</name>
</gene>
<dbReference type="GO" id="GO:0006355">
    <property type="term" value="P:regulation of DNA-templated transcription"/>
    <property type="evidence" value="ECO:0007669"/>
    <property type="project" value="InterPro"/>
</dbReference>